<evidence type="ECO:0000256" key="1">
    <source>
        <dbReference type="SAM" id="MobiDB-lite"/>
    </source>
</evidence>
<feature type="region of interest" description="Disordered" evidence="1">
    <location>
        <begin position="1"/>
        <end position="22"/>
    </location>
</feature>
<evidence type="ECO:0000313" key="2">
    <source>
        <dbReference type="EMBL" id="BAD46480.1"/>
    </source>
</evidence>
<dbReference type="EMBL" id="AP005864">
    <property type="protein sequence ID" value="BAD46480.1"/>
    <property type="molecule type" value="Genomic_DNA"/>
</dbReference>
<reference evidence="3" key="2">
    <citation type="journal article" date="2008" name="Nucleic Acids Res.">
        <title>The rice annotation project database (RAP-DB): 2008 update.</title>
        <authorList>
            <consortium name="The rice annotation project (RAP)"/>
        </authorList>
    </citation>
    <scope>GENOME REANNOTATION</scope>
    <source>
        <strain evidence="3">cv. Nipponbare</strain>
    </source>
</reference>
<evidence type="ECO:0000313" key="3">
    <source>
        <dbReference type="Proteomes" id="UP000000763"/>
    </source>
</evidence>
<name>Q651N7_ORYSJ</name>
<organism evidence="2 3">
    <name type="scientific">Oryza sativa subsp. japonica</name>
    <name type="common">Rice</name>
    <dbReference type="NCBI Taxonomy" id="39947"/>
    <lineage>
        <taxon>Eukaryota</taxon>
        <taxon>Viridiplantae</taxon>
        <taxon>Streptophyta</taxon>
        <taxon>Embryophyta</taxon>
        <taxon>Tracheophyta</taxon>
        <taxon>Spermatophyta</taxon>
        <taxon>Magnoliopsida</taxon>
        <taxon>Liliopsida</taxon>
        <taxon>Poales</taxon>
        <taxon>Poaceae</taxon>
        <taxon>BOP clade</taxon>
        <taxon>Oryzoideae</taxon>
        <taxon>Oryzeae</taxon>
        <taxon>Oryzinae</taxon>
        <taxon>Oryza</taxon>
        <taxon>Oryza sativa</taxon>
    </lineage>
</organism>
<dbReference type="Proteomes" id="UP000000763">
    <property type="component" value="Chromosome 9"/>
</dbReference>
<proteinExistence type="predicted"/>
<dbReference type="AlphaFoldDB" id="Q651N7"/>
<sequence length="565" mass="65447">MVFEASSVPSPREGADTTAAPVSIRGPSPLTALVSHEVGEQEAFLEVEPASCSSTLPAPFTTFRTIEVALAFFEYQHRHQQHDEQHNPVRGRVKPSQYTIYTWTFCISRRRYIEGYRVRKKWGMSYGSCGYPNSTVHRISELLSVSDGNPDIIFVFVSGRKYPYSYPYPKYPRIIRSQRYPYPFLSGADGNYPLRFHPYLQLRNCTNLDYYAVYDNKLVNNELSLESAGVCNNSTISTISVRPRIRGGLLSFDSYLAAIKDHLLVTRVLPQKLWHWDQGYDHFVVELSPVGLRALRLLFELIERMHLNGMSLDGKFGLGDIMYNSEFDRLQFSSSVNFVQYRGPELFNAEFYQNDMFNIASILLEHFRWKHPTDGNEYLPVYMDQLVKYIYNMDSNCGRTRKGRSVIFNHCCMMTATERAALIQSLRDYERGLESFAWFALRTALPNEKEEWFKQMKIGYSTYQVLYYSRINQSGQRVLLKQYLPLCPLSHLDFSRCIIVHAIKSGEDSMEQAENYLAIVDPLFLPYLLERITNMYNQTQLAADALDIDNILGWRRKFDHKDADA</sequence>
<protein>
    <submittedName>
        <fullName evidence="2">Uncharacterized protein</fullName>
    </submittedName>
</protein>
<accession>Q651N7</accession>
<reference evidence="3" key="1">
    <citation type="journal article" date="2005" name="Nature">
        <title>The map-based sequence of the rice genome.</title>
        <authorList>
            <consortium name="International rice genome sequencing project (IRGSP)"/>
            <person name="Matsumoto T."/>
            <person name="Wu J."/>
            <person name="Kanamori H."/>
            <person name="Katayose Y."/>
            <person name="Fujisawa M."/>
            <person name="Namiki N."/>
            <person name="Mizuno H."/>
            <person name="Yamamoto K."/>
            <person name="Antonio B.A."/>
            <person name="Baba T."/>
            <person name="Sakata K."/>
            <person name="Nagamura Y."/>
            <person name="Aoki H."/>
            <person name="Arikawa K."/>
            <person name="Arita K."/>
            <person name="Bito T."/>
            <person name="Chiden Y."/>
            <person name="Fujitsuka N."/>
            <person name="Fukunaka R."/>
            <person name="Hamada M."/>
            <person name="Harada C."/>
            <person name="Hayashi A."/>
            <person name="Hijishita S."/>
            <person name="Honda M."/>
            <person name="Hosokawa S."/>
            <person name="Ichikawa Y."/>
            <person name="Idonuma A."/>
            <person name="Iijima M."/>
            <person name="Ikeda M."/>
            <person name="Ikeno M."/>
            <person name="Ito K."/>
            <person name="Ito S."/>
            <person name="Ito T."/>
            <person name="Ito Y."/>
            <person name="Ito Y."/>
            <person name="Iwabuchi A."/>
            <person name="Kamiya K."/>
            <person name="Karasawa W."/>
            <person name="Kurita K."/>
            <person name="Katagiri S."/>
            <person name="Kikuta A."/>
            <person name="Kobayashi H."/>
            <person name="Kobayashi N."/>
            <person name="Machita K."/>
            <person name="Maehara T."/>
            <person name="Masukawa M."/>
            <person name="Mizubayashi T."/>
            <person name="Mukai Y."/>
            <person name="Nagasaki H."/>
            <person name="Nagata Y."/>
            <person name="Naito S."/>
            <person name="Nakashima M."/>
            <person name="Nakama Y."/>
            <person name="Nakamichi Y."/>
            <person name="Nakamura M."/>
            <person name="Meguro A."/>
            <person name="Negishi M."/>
            <person name="Ohta I."/>
            <person name="Ohta T."/>
            <person name="Okamoto M."/>
            <person name="Ono N."/>
            <person name="Saji S."/>
            <person name="Sakaguchi M."/>
            <person name="Sakai K."/>
            <person name="Shibata M."/>
            <person name="Shimokawa T."/>
            <person name="Song J."/>
            <person name="Takazaki Y."/>
            <person name="Terasawa K."/>
            <person name="Tsugane M."/>
            <person name="Tsuji K."/>
            <person name="Ueda S."/>
            <person name="Waki K."/>
            <person name="Yamagata H."/>
            <person name="Yamamoto M."/>
            <person name="Yamamoto S."/>
            <person name="Yamane H."/>
            <person name="Yoshiki S."/>
            <person name="Yoshihara R."/>
            <person name="Yukawa K."/>
            <person name="Zhong H."/>
            <person name="Yano M."/>
            <person name="Yuan Q."/>
            <person name="Ouyang S."/>
            <person name="Liu J."/>
            <person name="Jones K.M."/>
            <person name="Gansberger K."/>
            <person name="Moffat K."/>
            <person name="Hill J."/>
            <person name="Bera J."/>
            <person name="Fadrosh D."/>
            <person name="Jin S."/>
            <person name="Johri S."/>
            <person name="Kim M."/>
            <person name="Overton L."/>
            <person name="Reardon M."/>
            <person name="Tsitrin T."/>
            <person name="Vuong H."/>
            <person name="Weaver B."/>
            <person name="Ciecko A."/>
            <person name="Tallon L."/>
            <person name="Jackson J."/>
            <person name="Pai G."/>
            <person name="Aken S.V."/>
            <person name="Utterback T."/>
            <person name="Reidmuller S."/>
            <person name="Feldblyum T."/>
            <person name="Hsiao J."/>
            <person name="Zismann V."/>
            <person name="Iobst S."/>
            <person name="de Vazeille A.R."/>
            <person name="Buell C.R."/>
            <person name="Ying K."/>
            <person name="Li Y."/>
            <person name="Lu T."/>
            <person name="Huang Y."/>
            <person name="Zhao Q."/>
            <person name="Feng Q."/>
            <person name="Zhang L."/>
            <person name="Zhu J."/>
            <person name="Weng Q."/>
            <person name="Mu J."/>
            <person name="Lu Y."/>
            <person name="Fan D."/>
            <person name="Liu Y."/>
            <person name="Guan J."/>
            <person name="Zhang Y."/>
            <person name="Yu S."/>
            <person name="Liu X."/>
            <person name="Zhang Y."/>
            <person name="Hong G."/>
            <person name="Han B."/>
            <person name="Choisne N."/>
            <person name="Demange N."/>
            <person name="Orjeda G."/>
            <person name="Samain S."/>
            <person name="Cattolico L."/>
            <person name="Pelletier E."/>
            <person name="Couloux A."/>
            <person name="Segurens B."/>
            <person name="Wincker P."/>
            <person name="D'Hont A."/>
            <person name="Scarpelli C."/>
            <person name="Weissenbach J."/>
            <person name="Salanoubat M."/>
            <person name="Quetier F."/>
            <person name="Yu Y."/>
            <person name="Kim H.R."/>
            <person name="Rambo T."/>
            <person name="Currie J."/>
            <person name="Collura K."/>
            <person name="Luo M."/>
            <person name="Yang T."/>
            <person name="Ammiraju J.S.S."/>
            <person name="Engler F."/>
            <person name="Soderlund C."/>
            <person name="Wing R.A."/>
            <person name="Palmer L.E."/>
            <person name="de la Bastide M."/>
            <person name="Spiegel L."/>
            <person name="Nascimento L."/>
            <person name="Zutavern T."/>
            <person name="O'Shaughnessy A."/>
            <person name="Dike S."/>
            <person name="Dedhia N."/>
            <person name="Preston R."/>
            <person name="Balija V."/>
            <person name="McCombie W.R."/>
            <person name="Chow T."/>
            <person name="Chen H."/>
            <person name="Chung M."/>
            <person name="Chen C."/>
            <person name="Shaw J."/>
            <person name="Wu H."/>
            <person name="Hsiao K."/>
            <person name="Chao Y."/>
            <person name="Chu M."/>
            <person name="Cheng C."/>
            <person name="Hour A."/>
            <person name="Lee P."/>
            <person name="Lin S."/>
            <person name="Lin Y."/>
            <person name="Liou J."/>
            <person name="Liu S."/>
            <person name="Hsing Y."/>
            <person name="Raghuvanshi S."/>
            <person name="Mohanty A."/>
            <person name="Bharti A.K."/>
            <person name="Gaur A."/>
            <person name="Gupta V."/>
            <person name="Kumar D."/>
            <person name="Ravi V."/>
            <person name="Vij S."/>
            <person name="Kapur A."/>
            <person name="Khurana P."/>
            <person name="Khurana P."/>
            <person name="Khurana J.P."/>
            <person name="Tyagi A.K."/>
            <person name="Gaikwad K."/>
            <person name="Singh A."/>
            <person name="Dalal V."/>
            <person name="Srivastava S."/>
            <person name="Dixit A."/>
            <person name="Pal A.K."/>
            <person name="Ghazi I.A."/>
            <person name="Yadav M."/>
            <person name="Pandit A."/>
            <person name="Bhargava A."/>
            <person name="Sureshbabu K."/>
            <person name="Batra K."/>
            <person name="Sharma T.R."/>
            <person name="Mohapatra T."/>
            <person name="Singh N.K."/>
            <person name="Messing J."/>
            <person name="Nelson A.B."/>
            <person name="Fuks G."/>
            <person name="Kavchok S."/>
            <person name="Keizer G."/>
            <person name="Linton E."/>
            <person name="Llaca V."/>
            <person name="Song R."/>
            <person name="Tanyolac B."/>
            <person name="Young S."/>
            <person name="Ho-Il K."/>
            <person name="Hahn J.H."/>
            <person name="Sangsakoo G."/>
            <person name="Vanavichit A."/>
            <person name="de Mattos Luiz.A.T."/>
            <person name="Zimmer P.D."/>
            <person name="Malone G."/>
            <person name="Dellagostin O."/>
            <person name="de Oliveira A.C."/>
            <person name="Bevan M."/>
            <person name="Bancroft I."/>
            <person name="Minx P."/>
            <person name="Cordum H."/>
            <person name="Wilson R."/>
            <person name="Cheng Z."/>
            <person name="Jin W."/>
            <person name="Jiang J."/>
            <person name="Leong S.A."/>
            <person name="Iwama H."/>
            <person name="Gojobori T."/>
            <person name="Itoh T."/>
            <person name="Niimura Y."/>
            <person name="Fujii Y."/>
            <person name="Habara T."/>
            <person name="Sakai H."/>
            <person name="Sato Y."/>
            <person name="Wilson G."/>
            <person name="Kumar K."/>
            <person name="McCouch S."/>
            <person name="Juretic N."/>
            <person name="Hoen D."/>
            <person name="Wright S."/>
            <person name="Bruskiewich R."/>
            <person name="Bureau T."/>
            <person name="Miyao A."/>
            <person name="Hirochika H."/>
            <person name="Nishikawa T."/>
            <person name="Kadowaki K."/>
            <person name="Sugiura M."/>
            <person name="Burr B."/>
            <person name="Sasaki T."/>
        </authorList>
    </citation>
    <scope>NUCLEOTIDE SEQUENCE [LARGE SCALE GENOMIC DNA]</scope>
    <source>
        <strain evidence="3">cv. Nipponbare</strain>
    </source>
</reference>
<gene>
    <name evidence="2" type="primary">OSJNBa0047P18.6</name>
</gene>